<sequence length="313" mass="35323">MRADASAAIVSTTPRWRLRREGSSEDVARARRGRVVARSADIMDEVGTLELAEGQLARERYVASNRFRVQDGKGPAFEKRWAERPSRLARLDGFRFFTLMRRVEGGNASYDDEEANYVSFTIWEDKDGFDAWRKGDAFKEAHGGGTIFGFMSMLVSSLMILKGGPKPAFYDGLLSLSAPISTKSDKWQAADGWRQIPANGKDPIESDLFAAMNRFKVKPGKEAEFEKQWASRESELKEFPGFTTFLLLRRDAVNPDDGYNYSTYTVWENREAFDNWRANNKKHSAREGEPLFEGAPKPVFYEGVLALLDKAGA</sequence>
<dbReference type="PANTHER" id="PTHR34474:SF2">
    <property type="entry name" value="SIGNAL TRANSDUCTION PROTEIN TRAP"/>
    <property type="match status" value="1"/>
</dbReference>
<dbReference type="Proteomes" id="UP000195557">
    <property type="component" value="Unassembled WGS sequence"/>
</dbReference>
<dbReference type="KEGG" id="ota:OT_ostta07g04200"/>
<accession>A0A1Y5ICB2</accession>
<organism evidence="2">
    <name type="scientific">Ostreococcus tauri</name>
    <name type="common">Marine green alga</name>
    <dbReference type="NCBI Taxonomy" id="70448"/>
    <lineage>
        <taxon>Eukaryota</taxon>
        <taxon>Viridiplantae</taxon>
        <taxon>Chlorophyta</taxon>
        <taxon>Mamiellophyceae</taxon>
        <taxon>Mamiellales</taxon>
        <taxon>Bathycoccaceae</taxon>
        <taxon>Ostreococcus</taxon>
    </lineage>
</organism>
<gene>
    <name evidence="2" type="ORF">BE221DRAFT_204452</name>
</gene>
<dbReference type="Gene3D" id="3.30.70.100">
    <property type="match status" value="2"/>
</dbReference>
<dbReference type="RefSeq" id="XP_003080513.2">
    <property type="nucleotide sequence ID" value="XM_003080465.2"/>
</dbReference>
<dbReference type="OrthoDB" id="427604at2759"/>
<dbReference type="InterPro" id="IPR050404">
    <property type="entry name" value="Heme-degrading_MO"/>
</dbReference>
<dbReference type="eggNOG" id="ENOG502RZAF">
    <property type="taxonomic scope" value="Eukaryota"/>
</dbReference>
<dbReference type="SUPFAM" id="SSF54909">
    <property type="entry name" value="Dimeric alpha+beta barrel"/>
    <property type="match status" value="2"/>
</dbReference>
<dbReference type="PANTHER" id="PTHR34474">
    <property type="entry name" value="SIGNAL TRANSDUCTION PROTEIN TRAP"/>
    <property type="match status" value="1"/>
</dbReference>
<dbReference type="InterPro" id="IPR011008">
    <property type="entry name" value="Dimeric_a/b-barrel"/>
</dbReference>
<feature type="domain" description="ABM" evidence="1">
    <location>
        <begin position="209"/>
        <end position="305"/>
    </location>
</feature>
<dbReference type="EMBL" id="KZ155778">
    <property type="protein sequence ID" value="OUS47230.1"/>
    <property type="molecule type" value="Genomic_DNA"/>
</dbReference>
<feature type="domain" description="ABM" evidence="1">
    <location>
        <begin position="61"/>
        <end position="159"/>
    </location>
</feature>
<reference evidence="2" key="1">
    <citation type="submission" date="2017-04" db="EMBL/GenBank/DDBJ databases">
        <title>Population genomics of picophytoplankton unveils novel chromosome hypervariability.</title>
        <authorList>
            <consortium name="DOE Joint Genome Institute"/>
            <person name="Blanc-Mathieu R."/>
            <person name="Krasovec M."/>
            <person name="Hebrard M."/>
            <person name="Yau S."/>
            <person name="Desgranges E."/>
            <person name="Martin J."/>
            <person name="Schackwitz W."/>
            <person name="Kuo A."/>
            <person name="Salin G."/>
            <person name="Donnadieu C."/>
            <person name="Desdevises Y."/>
            <person name="Sanchez-Ferandin S."/>
            <person name="Moreau H."/>
            <person name="Rivals E."/>
            <person name="Grigoriev I.V."/>
            <person name="Grimsley N."/>
            <person name="Eyre-Walker A."/>
            <person name="Piganeau G."/>
        </authorList>
    </citation>
    <scope>NUCLEOTIDE SEQUENCE [LARGE SCALE GENOMIC DNA]</scope>
    <source>
        <strain evidence="2">RCC 1115</strain>
    </source>
</reference>
<evidence type="ECO:0000313" key="2">
    <source>
        <dbReference type="EMBL" id="OUS47230.1"/>
    </source>
</evidence>
<protein>
    <recommendedName>
        <fullName evidence="1">ABM domain-containing protein</fullName>
    </recommendedName>
</protein>
<dbReference type="InterPro" id="IPR007138">
    <property type="entry name" value="ABM_dom"/>
</dbReference>
<name>A0A1Y5ICB2_OSTTA</name>
<dbReference type="AlphaFoldDB" id="A0A1Y5ICB2"/>
<dbReference type="OMA" id="FRFFTLM"/>
<dbReference type="Pfam" id="PF03992">
    <property type="entry name" value="ABM"/>
    <property type="match status" value="2"/>
</dbReference>
<evidence type="ECO:0000259" key="1">
    <source>
        <dbReference type="PROSITE" id="PS51725"/>
    </source>
</evidence>
<dbReference type="PROSITE" id="PS51725">
    <property type="entry name" value="ABM"/>
    <property type="match status" value="2"/>
</dbReference>
<proteinExistence type="predicted"/>